<feature type="non-terminal residue" evidence="1">
    <location>
        <position position="132"/>
    </location>
</feature>
<dbReference type="AlphaFoldDB" id="A0A4U0UNA9"/>
<evidence type="ECO:0000313" key="1">
    <source>
        <dbReference type="EMBL" id="TKA37331.1"/>
    </source>
</evidence>
<dbReference type="Proteomes" id="UP000309340">
    <property type="component" value="Unassembled WGS sequence"/>
</dbReference>
<keyword evidence="2" id="KW-1185">Reference proteome</keyword>
<gene>
    <name evidence="1" type="ORF">B0A55_13793</name>
</gene>
<evidence type="ECO:0000313" key="2">
    <source>
        <dbReference type="Proteomes" id="UP000309340"/>
    </source>
</evidence>
<organism evidence="1 2">
    <name type="scientific">Friedmanniomyces simplex</name>
    <dbReference type="NCBI Taxonomy" id="329884"/>
    <lineage>
        <taxon>Eukaryota</taxon>
        <taxon>Fungi</taxon>
        <taxon>Dikarya</taxon>
        <taxon>Ascomycota</taxon>
        <taxon>Pezizomycotina</taxon>
        <taxon>Dothideomycetes</taxon>
        <taxon>Dothideomycetidae</taxon>
        <taxon>Mycosphaerellales</taxon>
        <taxon>Teratosphaeriaceae</taxon>
        <taxon>Friedmanniomyces</taxon>
    </lineage>
</organism>
<feature type="non-terminal residue" evidence="1">
    <location>
        <position position="1"/>
    </location>
</feature>
<protein>
    <submittedName>
        <fullName evidence="1">Uncharacterized protein</fullName>
    </submittedName>
</protein>
<dbReference type="EMBL" id="NAJQ01002796">
    <property type="protein sequence ID" value="TKA37331.1"/>
    <property type="molecule type" value="Genomic_DNA"/>
</dbReference>
<sequence length="132" mass="16008">GKGSSNNHVCICSHYLCERNPIYDLHEPMHRERHNSNTHPLRARHEQLQLKRGLNIERKQRILCLCQRDHDFQRELVLPGERHFADRNWTGDLVEPNELHYIHQPVHRERHNCAPHPFGACYWQCYVDWYRQ</sequence>
<comment type="caution">
    <text evidence="1">The sequence shown here is derived from an EMBL/GenBank/DDBJ whole genome shotgun (WGS) entry which is preliminary data.</text>
</comment>
<accession>A0A4U0UNA9</accession>
<proteinExistence type="predicted"/>
<name>A0A4U0UNA9_9PEZI</name>
<reference evidence="1 2" key="1">
    <citation type="submission" date="2017-03" db="EMBL/GenBank/DDBJ databases">
        <title>Genomes of endolithic fungi from Antarctica.</title>
        <authorList>
            <person name="Coleine C."/>
            <person name="Masonjones S."/>
            <person name="Stajich J.E."/>
        </authorList>
    </citation>
    <scope>NUCLEOTIDE SEQUENCE [LARGE SCALE GENOMIC DNA]</scope>
    <source>
        <strain evidence="1 2">CCFEE 5184</strain>
    </source>
</reference>